<keyword evidence="5" id="KW-1185">Reference proteome</keyword>
<evidence type="ECO:0000256" key="2">
    <source>
        <dbReference type="ARBA" id="ARBA00023002"/>
    </source>
</evidence>
<dbReference type="Gene3D" id="1.10.8.660">
    <property type="match status" value="1"/>
</dbReference>
<dbReference type="Proteomes" id="UP000050934">
    <property type="component" value="Unassembled WGS sequence"/>
</dbReference>
<dbReference type="InterPro" id="IPR023074">
    <property type="entry name" value="HMG_CoA_Rdtase_cat_sf"/>
</dbReference>
<evidence type="ECO:0000256" key="1">
    <source>
        <dbReference type="ARBA" id="ARBA00007661"/>
    </source>
</evidence>
<dbReference type="PANTHER" id="PTHR10572">
    <property type="entry name" value="3-HYDROXY-3-METHYLGLUTARYL-COENZYME A REDUCTASE"/>
    <property type="match status" value="1"/>
</dbReference>
<comment type="similarity">
    <text evidence="1 3">Belongs to the HMG-CoA reductase family.</text>
</comment>
<comment type="pathway">
    <text evidence="3">Metabolic intermediate metabolism; (R)-mevalonate degradation; (S)-3-hydroxy-3-methylglutaryl-CoA from (R)-mevalonate: step 1/1.</text>
</comment>
<dbReference type="SUPFAM" id="SSF55035">
    <property type="entry name" value="NAD-binding domain of HMG-CoA reductase"/>
    <property type="match status" value="1"/>
</dbReference>
<organism evidence="4 5">
    <name type="scientific">Limosilactobacillus secaliphilus</name>
    <dbReference type="NCBI Taxonomy" id="396268"/>
    <lineage>
        <taxon>Bacteria</taxon>
        <taxon>Bacillati</taxon>
        <taxon>Bacillota</taxon>
        <taxon>Bacilli</taxon>
        <taxon>Lactobacillales</taxon>
        <taxon>Lactobacillaceae</taxon>
        <taxon>Limosilactobacillus</taxon>
    </lineage>
</organism>
<dbReference type="EC" id="1.1.1.88" evidence="3"/>
<dbReference type="InterPro" id="IPR009029">
    <property type="entry name" value="HMG_CoA_Rdtase_sub-bd_dom_sf"/>
</dbReference>
<dbReference type="Pfam" id="PF00368">
    <property type="entry name" value="HMG-CoA_red"/>
    <property type="match status" value="1"/>
</dbReference>
<name>A0A0R2I1Z7_9LACO</name>
<dbReference type="CDD" id="cd00644">
    <property type="entry name" value="HMG-CoA_reductase_classII"/>
    <property type="match status" value="1"/>
</dbReference>
<comment type="caution">
    <text evidence="4">The sequence shown here is derived from an EMBL/GenBank/DDBJ whole genome shotgun (WGS) entry which is preliminary data.</text>
</comment>
<dbReference type="OrthoDB" id="9764892at2"/>
<dbReference type="PRINTS" id="PR00071">
    <property type="entry name" value="HMGCOARDTASE"/>
</dbReference>
<protein>
    <recommendedName>
        <fullName evidence="3">3-hydroxy-3-methylglutaryl coenzyme A reductase</fullName>
        <shortName evidence="3">HMG-CoA reductase</shortName>
        <ecNumber evidence="3">1.1.1.88</ecNumber>
    </recommendedName>
</protein>
<dbReference type="EMBL" id="JQBW01000005">
    <property type="protein sequence ID" value="KRN59273.1"/>
    <property type="molecule type" value="Genomic_DNA"/>
</dbReference>
<dbReference type="InterPro" id="IPR009023">
    <property type="entry name" value="HMG_CoA_Rdtase_NAD(P)-bd_sf"/>
</dbReference>
<dbReference type="PROSITE" id="PS50065">
    <property type="entry name" value="HMG_COA_REDUCTASE_4"/>
    <property type="match status" value="1"/>
</dbReference>
<dbReference type="PATRIC" id="fig|396268.3.peg.1442"/>
<dbReference type="GO" id="GO:0015936">
    <property type="term" value="P:coenzyme A metabolic process"/>
    <property type="evidence" value="ECO:0007669"/>
    <property type="project" value="InterPro"/>
</dbReference>
<dbReference type="InterPro" id="IPR004553">
    <property type="entry name" value="HMG_CoA_Rdtase_bac-typ"/>
</dbReference>
<dbReference type="PANTHER" id="PTHR10572:SF24">
    <property type="entry name" value="3-HYDROXY-3-METHYLGLUTARYL-COENZYME A REDUCTASE"/>
    <property type="match status" value="1"/>
</dbReference>
<dbReference type="AlphaFoldDB" id="A0A0R2I1Z7"/>
<evidence type="ECO:0000313" key="5">
    <source>
        <dbReference type="Proteomes" id="UP000050934"/>
    </source>
</evidence>
<keyword evidence="3" id="KW-0520">NAD</keyword>
<dbReference type="NCBIfam" id="TIGR00532">
    <property type="entry name" value="HMG_CoA_R_NAD"/>
    <property type="match status" value="1"/>
</dbReference>
<reference evidence="4 5" key="1">
    <citation type="journal article" date="2015" name="Genome Announc.">
        <title>Expanding the biotechnology potential of lactobacilli through comparative genomics of 213 strains and associated genera.</title>
        <authorList>
            <person name="Sun Z."/>
            <person name="Harris H.M."/>
            <person name="McCann A."/>
            <person name="Guo C."/>
            <person name="Argimon S."/>
            <person name="Zhang W."/>
            <person name="Yang X."/>
            <person name="Jeffery I.B."/>
            <person name="Cooney J.C."/>
            <person name="Kagawa T.F."/>
            <person name="Liu W."/>
            <person name="Song Y."/>
            <person name="Salvetti E."/>
            <person name="Wrobel A."/>
            <person name="Rasinkangas P."/>
            <person name="Parkhill J."/>
            <person name="Rea M.C."/>
            <person name="O'Sullivan O."/>
            <person name="Ritari J."/>
            <person name="Douillard F.P."/>
            <person name="Paul Ross R."/>
            <person name="Yang R."/>
            <person name="Briner A.E."/>
            <person name="Felis G.E."/>
            <person name="de Vos W.M."/>
            <person name="Barrangou R."/>
            <person name="Klaenhammer T.R."/>
            <person name="Caufield P.W."/>
            <person name="Cui Y."/>
            <person name="Zhang H."/>
            <person name="O'Toole P.W."/>
        </authorList>
    </citation>
    <scope>NUCLEOTIDE SEQUENCE [LARGE SCALE GENOMIC DNA]</scope>
    <source>
        <strain evidence="4 5">DSM 17896</strain>
    </source>
</reference>
<dbReference type="SUPFAM" id="SSF56542">
    <property type="entry name" value="Substrate-binding domain of HMG-CoA reductase"/>
    <property type="match status" value="1"/>
</dbReference>
<gene>
    <name evidence="4" type="ORF">IV45_GL001421</name>
</gene>
<dbReference type="STRING" id="396268.IV45_GL001421"/>
<dbReference type="GO" id="GO:0140643">
    <property type="term" value="F:hydroxymethylglutaryl-CoA reductase (NADH) activity"/>
    <property type="evidence" value="ECO:0007669"/>
    <property type="project" value="UniProtKB-EC"/>
</dbReference>
<evidence type="ECO:0000313" key="4">
    <source>
        <dbReference type="EMBL" id="KRN59273.1"/>
    </source>
</evidence>
<accession>A0A0R2I1Z7</accession>
<dbReference type="InterPro" id="IPR002202">
    <property type="entry name" value="HMG_CoA_Rdtase"/>
</dbReference>
<dbReference type="RefSeq" id="WP_057740027.1">
    <property type="nucleotide sequence ID" value="NZ_JQBW01000005.1"/>
</dbReference>
<proteinExistence type="inferred from homology"/>
<keyword evidence="2 3" id="KW-0560">Oxidoreductase</keyword>
<comment type="catalytic activity">
    <reaction evidence="3">
        <text>(R)-mevalonate + 2 NAD(+) + CoA = (3S)-3-hydroxy-3-methylglutaryl-CoA + 2 NADH + 2 H(+)</text>
        <dbReference type="Rhea" id="RHEA:14833"/>
        <dbReference type="ChEBI" id="CHEBI:15378"/>
        <dbReference type="ChEBI" id="CHEBI:36464"/>
        <dbReference type="ChEBI" id="CHEBI:43074"/>
        <dbReference type="ChEBI" id="CHEBI:57287"/>
        <dbReference type="ChEBI" id="CHEBI:57540"/>
        <dbReference type="ChEBI" id="CHEBI:57945"/>
        <dbReference type="EC" id="1.1.1.88"/>
    </reaction>
</comment>
<evidence type="ECO:0000256" key="3">
    <source>
        <dbReference type="RuleBase" id="RU361219"/>
    </source>
</evidence>
<dbReference type="GO" id="GO:0004420">
    <property type="term" value="F:hydroxymethylglutaryl-CoA reductase (NADPH) activity"/>
    <property type="evidence" value="ECO:0007669"/>
    <property type="project" value="InterPro"/>
</dbReference>
<dbReference type="UniPathway" id="UPA00257">
    <property type="reaction ID" value="UER00367"/>
</dbReference>
<sequence>MSEQPLYRLTPAARRQRLAQTANLNQEQLDFLKRQASPMNNELVENYISDYRLPMGVVTDLLVNGRTYLVPMVTEEPSVIAAANNGAKRVRLSGGFTAPKQTHQVIGQVVLVDQPDHHERTKQWLLDHADQLLQVANAARPSMKARGGGARQVKVRELPGYLSVDVYVDVQEAMGANSVNTMAEAVGHFLSDQGFHVLTAILSNLFVGSLQTVTCHVTNEQLATKTMAGSQVAQRIAQLSELAQVDEFRAATHNKGIMNGIDAAVIASGNDWRSVEAGAHAYAADGHPYRGLATWQTDKQGLRGQLTIPLSLGIVGGSIKLSQQSKINYQLSQIHSSAELAAVVASIGLAQNLAALRALATTGIQAGHMQLQYRSLALSVGAKDDEVDAVVAALQKLDHVDRQTAKQALEKIRRE</sequence>
<dbReference type="Gene3D" id="3.90.770.10">
    <property type="entry name" value="3-hydroxy-3-methylglutaryl-coenzyme A Reductase, Chain A, domain 2"/>
    <property type="match status" value="2"/>
</dbReference>